<dbReference type="Proteomes" id="UP000182977">
    <property type="component" value="Chromosome I"/>
</dbReference>
<accession>A0A1H2LP06</accession>
<evidence type="ECO:0000256" key="1">
    <source>
        <dbReference type="SAM" id="Phobius"/>
    </source>
</evidence>
<evidence type="ECO:0000313" key="2">
    <source>
        <dbReference type="EMBL" id="SDU82574.1"/>
    </source>
</evidence>
<dbReference type="EMBL" id="LT629791">
    <property type="protein sequence ID" value="SDU82574.1"/>
    <property type="molecule type" value="Genomic_DNA"/>
</dbReference>
<keyword evidence="3" id="KW-1185">Reference proteome</keyword>
<organism evidence="2 3">
    <name type="scientific">Jiangella alkaliphila</name>
    <dbReference type="NCBI Taxonomy" id="419479"/>
    <lineage>
        <taxon>Bacteria</taxon>
        <taxon>Bacillati</taxon>
        <taxon>Actinomycetota</taxon>
        <taxon>Actinomycetes</taxon>
        <taxon>Jiangellales</taxon>
        <taxon>Jiangellaceae</taxon>
        <taxon>Jiangella</taxon>
    </lineage>
</organism>
<evidence type="ECO:0000313" key="3">
    <source>
        <dbReference type="Proteomes" id="UP000182977"/>
    </source>
</evidence>
<name>A0A1H2LP06_9ACTN</name>
<sequence length="399" mass="44887">MSGQEAANAGKVAAPSEVVDNRCFAVRHAMALIDLKGRRTEAAEKLLSSICDALKADSRVKELTRPPLRPHLVYRGEAYPWVKNYESDLPLTGRDHFHTLQLSDPILFSVNVPAENQEEFRGVKTFPRGSYFVSWDGISLTVMWEQQSPGTVSVAAGRVAIDVLRDAIKRSYLGLYVQACNPNCQNIFTHANALLVFPGVEAPKSMWQTVMFTLPARLADKDPGEILTWWHRRVRQPFFLFSLYKNGARRIRDIESIVSRRLFTLLALQQQRAQLRVTPIRKRFAAWARLWGWKRKTRKAMADIWLGLAAIGFINRQWSEDRRRFTEQIDEGEGKLRPLFDQDSTDDLAAIDTMDLSLAREALDYSSARLDSRSMVAVTALAGLAGLLGALLGAALASE</sequence>
<keyword evidence="1" id="KW-0812">Transmembrane</keyword>
<reference evidence="3" key="1">
    <citation type="submission" date="2016-10" db="EMBL/GenBank/DDBJ databases">
        <authorList>
            <person name="Varghese N."/>
            <person name="Submissions S."/>
        </authorList>
    </citation>
    <scope>NUCLEOTIDE SEQUENCE [LARGE SCALE GENOMIC DNA]</scope>
    <source>
        <strain evidence="3">DSM 45079</strain>
    </source>
</reference>
<proteinExistence type="predicted"/>
<dbReference type="AlphaFoldDB" id="A0A1H2LP06"/>
<feature type="transmembrane region" description="Helical" evidence="1">
    <location>
        <begin position="375"/>
        <end position="397"/>
    </location>
</feature>
<gene>
    <name evidence="2" type="ORF">SAMN04488563_6439</name>
</gene>
<keyword evidence="1" id="KW-0472">Membrane</keyword>
<keyword evidence="1" id="KW-1133">Transmembrane helix</keyword>
<protein>
    <submittedName>
        <fullName evidence="2">Uncharacterized protein</fullName>
    </submittedName>
</protein>